<dbReference type="RefSeq" id="WP_002957127.1">
    <property type="nucleotide sequence ID" value="NC_020555.1"/>
</dbReference>
<protein>
    <submittedName>
        <fullName evidence="1">Uncharacterized protein</fullName>
    </submittedName>
</protein>
<evidence type="ECO:0000313" key="3">
    <source>
        <dbReference type="Proteomes" id="UP000005755"/>
    </source>
</evidence>
<dbReference type="Proteomes" id="UP000006036">
    <property type="component" value="Chromosome 1"/>
</dbReference>
<gene>
    <name evidence="1" type="ORF">HCBAA847_0393</name>
    <name evidence="2" type="ORF">HCCG_01790</name>
</gene>
<dbReference type="AlphaFoldDB" id="A0AAI8ML08"/>
<dbReference type="KEGG" id="hcb:HCBAA847_0393"/>
<reference evidence="1 4" key="2">
    <citation type="journal article" date="2012" name="J. Bacteriol.">
        <title>Complete Genome Sequence of Helicobacter cinaedi Type Strain ATCC BAA-847.</title>
        <authorList>
            <person name="Miyoshi-Akiyama T."/>
            <person name="Takeshita N."/>
            <person name="Ohmagari N."/>
            <person name="Kirikae T."/>
        </authorList>
    </citation>
    <scope>NUCLEOTIDE SEQUENCE [LARGE SCALE GENOMIC DNA]</scope>
    <source>
        <strain evidence="1 4">ATCC BAA-847</strain>
    </source>
</reference>
<sequence length="94" mass="11207">MSLQNLCMQRELFLTQYADIEESIQTLRELYKDNNKKLVVIESFDKYMRQKYKVFADLQDMDNKRQKIDELDRQILRCACGVAIHKKGISSNTR</sequence>
<keyword evidence="3" id="KW-1185">Reference proteome</keyword>
<reference evidence="1" key="3">
    <citation type="submission" date="2012-07" db="EMBL/GenBank/DDBJ databases">
        <authorList>
            <person name="Akiyama T."/>
            <person name="Takeshita N."/>
            <person name="Ohmagari N."/>
            <person name="Kirikae T."/>
        </authorList>
    </citation>
    <scope>NUCLEOTIDE SEQUENCE</scope>
    <source>
        <strain evidence="1">ATCC BAA-847</strain>
    </source>
</reference>
<name>A0AAI8ML08_9HELI</name>
<accession>A0AAI8ML08</accession>
<evidence type="ECO:0000313" key="4">
    <source>
        <dbReference type="Proteomes" id="UP000006036"/>
    </source>
</evidence>
<reference evidence="2" key="1">
    <citation type="submission" date="2008-08" db="EMBL/GenBank/DDBJ databases">
        <title>Annotation of Helicobacter cinaedi strain CCUG 18818.</title>
        <authorList>
            <consortium name="The Broad Institute Genome Sequencing Platform"/>
            <person name="Fox J.G."/>
            <person name="Shen Z."/>
            <person name="Charoenlap N."/>
            <person name="Schauer D.B."/>
            <person name="Ward D."/>
            <person name="Mehta T."/>
            <person name="Young S."/>
            <person name="Jaffe D."/>
            <person name="Gnerre S."/>
            <person name="Berlin A."/>
            <person name="Heiman D."/>
            <person name="Hepburn T."/>
            <person name="Shea T."/>
            <person name="Sykes S."/>
            <person name="Alvarado L."/>
            <person name="Kodira C."/>
            <person name="Borodovsky M."/>
            <person name="Lander E."/>
            <person name="Galagan J."/>
            <person name="Nusbaum C."/>
            <person name="Birren B."/>
        </authorList>
    </citation>
    <scope>NUCLEOTIDE SEQUENCE</scope>
    <source>
        <strain evidence="2">CCUG 18818</strain>
    </source>
</reference>
<dbReference type="EMBL" id="AP012492">
    <property type="protein sequence ID" value="BAM31640.1"/>
    <property type="molecule type" value="Genomic_DNA"/>
</dbReference>
<dbReference type="EMBL" id="DS990393">
    <property type="protein sequence ID" value="EFR47242.1"/>
    <property type="molecule type" value="Genomic_DNA"/>
</dbReference>
<organism evidence="1 4">
    <name type="scientific">Helicobacter cinaedi CCUG 18818 = ATCC BAA-847</name>
    <dbReference type="NCBI Taxonomy" id="537971"/>
    <lineage>
        <taxon>Bacteria</taxon>
        <taxon>Pseudomonadati</taxon>
        <taxon>Campylobacterota</taxon>
        <taxon>Epsilonproteobacteria</taxon>
        <taxon>Campylobacterales</taxon>
        <taxon>Helicobacteraceae</taxon>
        <taxon>Helicobacter</taxon>
    </lineage>
</organism>
<reference evidence="3" key="4">
    <citation type="journal article" date="2014" name="Genome Announc.">
        <title>Draft genome sequences of six enterohepatic helicobacter species isolated from humans and one from rhesus macaques.</title>
        <authorList>
            <person name="Shen Z."/>
            <person name="Sheh A."/>
            <person name="Young S.K."/>
            <person name="Abouelliel A."/>
            <person name="Ward D.V."/>
            <person name="Earl A.M."/>
            <person name="Fox J.G."/>
        </authorList>
    </citation>
    <scope>NUCLEOTIDE SEQUENCE [LARGE SCALE GENOMIC DNA]</scope>
    <source>
        <strain evidence="3">CCUG 18818</strain>
    </source>
</reference>
<evidence type="ECO:0000313" key="1">
    <source>
        <dbReference type="EMBL" id="BAM31640.1"/>
    </source>
</evidence>
<evidence type="ECO:0000313" key="2">
    <source>
        <dbReference type="EMBL" id="EFR47242.1"/>
    </source>
</evidence>
<proteinExistence type="predicted"/>
<dbReference type="Proteomes" id="UP000005755">
    <property type="component" value="Unassembled WGS sequence"/>
</dbReference>